<organism evidence="12 13">
    <name type="scientific">Eragrostis curvula</name>
    <name type="common">weeping love grass</name>
    <dbReference type="NCBI Taxonomy" id="38414"/>
    <lineage>
        <taxon>Eukaryota</taxon>
        <taxon>Viridiplantae</taxon>
        <taxon>Streptophyta</taxon>
        <taxon>Embryophyta</taxon>
        <taxon>Tracheophyta</taxon>
        <taxon>Spermatophyta</taxon>
        <taxon>Magnoliopsida</taxon>
        <taxon>Liliopsida</taxon>
        <taxon>Poales</taxon>
        <taxon>Poaceae</taxon>
        <taxon>PACMAD clade</taxon>
        <taxon>Chloridoideae</taxon>
        <taxon>Eragrostideae</taxon>
        <taxon>Eragrostidinae</taxon>
        <taxon>Eragrostis</taxon>
    </lineage>
</organism>
<dbReference type="InterPro" id="IPR003851">
    <property type="entry name" value="Znf_Dof"/>
</dbReference>
<gene>
    <name evidence="12" type="ORF">EJB05_00690</name>
</gene>
<feature type="region of interest" description="Disordered" evidence="10">
    <location>
        <begin position="1"/>
        <end position="23"/>
    </location>
</feature>
<keyword evidence="5 8" id="KW-0238">DNA-binding</keyword>
<accession>A0A5J9WKZ6</accession>
<keyword evidence="3 9" id="KW-0862">Zinc</keyword>
<comment type="subcellular location">
    <subcellularLocation>
        <location evidence="8 9">Nucleus</location>
    </subcellularLocation>
</comment>
<dbReference type="PROSITE" id="PS50884">
    <property type="entry name" value="ZF_DOF_2"/>
    <property type="match status" value="1"/>
</dbReference>
<protein>
    <recommendedName>
        <fullName evidence="9">Dof zinc finger protein</fullName>
    </recommendedName>
</protein>
<dbReference type="Pfam" id="PF02701">
    <property type="entry name" value="Zn_ribbon_Dof"/>
    <property type="match status" value="1"/>
</dbReference>
<dbReference type="GO" id="GO:0008270">
    <property type="term" value="F:zinc ion binding"/>
    <property type="evidence" value="ECO:0007669"/>
    <property type="project" value="UniProtKB-KW"/>
</dbReference>
<dbReference type="GO" id="GO:0003700">
    <property type="term" value="F:DNA-binding transcription factor activity"/>
    <property type="evidence" value="ECO:0007669"/>
    <property type="project" value="UniProtKB-UniRule"/>
</dbReference>
<keyword evidence="13" id="KW-1185">Reference proteome</keyword>
<dbReference type="PANTHER" id="PTHR31992">
    <property type="entry name" value="DOF ZINC FINGER PROTEIN DOF1.4-RELATED"/>
    <property type="match status" value="1"/>
</dbReference>
<dbReference type="GO" id="GO:0005634">
    <property type="term" value="C:nucleus"/>
    <property type="evidence" value="ECO:0007669"/>
    <property type="project" value="UniProtKB-SubCell"/>
</dbReference>
<dbReference type="OrthoDB" id="1927254at2759"/>
<name>A0A5J9WKZ6_9POAL</name>
<dbReference type="Proteomes" id="UP000324897">
    <property type="component" value="Chromosome 6"/>
</dbReference>
<keyword evidence="4 9" id="KW-0805">Transcription regulation</keyword>
<dbReference type="PROSITE" id="PS01361">
    <property type="entry name" value="ZF_DOF_1"/>
    <property type="match status" value="1"/>
</dbReference>
<comment type="function">
    <text evidence="9">Transcription factor that binds specifically to a 5'-AA[AG]G-3' consensus core sequence.</text>
</comment>
<evidence type="ECO:0000259" key="11">
    <source>
        <dbReference type="PROSITE" id="PS50884"/>
    </source>
</evidence>
<comment type="caution">
    <text evidence="12">The sequence shown here is derived from an EMBL/GenBank/DDBJ whole genome shotgun (WGS) entry which is preliminary data.</text>
</comment>
<evidence type="ECO:0000313" key="13">
    <source>
        <dbReference type="Proteomes" id="UP000324897"/>
    </source>
</evidence>
<dbReference type="PANTHER" id="PTHR31992:SF366">
    <property type="entry name" value="DOF ZINC FINGER PROTEIN"/>
    <property type="match status" value="1"/>
</dbReference>
<keyword evidence="2 8" id="KW-0863">Zinc-finger</keyword>
<evidence type="ECO:0000256" key="1">
    <source>
        <dbReference type="ARBA" id="ARBA00022723"/>
    </source>
</evidence>
<dbReference type="Gramene" id="TVU49382">
    <property type="protein sequence ID" value="TVU49382"/>
    <property type="gene ID" value="EJB05_00690"/>
</dbReference>
<dbReference type="GO" id="GO:0003677">
    <property type="term" value="F:DNA binding"/>
    <property type="evidence" value="ECO:0007669"/>
    <property type="project" value="UniProtKB-UniRule"/>
</dbReference>
<evidence type="ECO:0000256" key="5">
    <source>
        <dbReference type="ARBA" id="ARBA00023125"/>
    </source>
</evidence>
<evidence type="ECO:0000256" key="6">
    <source>
        <dbReference type="ARBA" id="ARBA00023163"/>
    </source>
</evidence>
<dbReference type="EMBL" id="RWGY01000002">
    <property type="protein sequence ID" value="TVU49382.1"/>
    <property type="molecule type" value="Genomic_DNA"/>
</dbReference>
<sequence>MEAPLHHSPLPTMPAPAPPQKQQDALLQQAAAVNTVTMAMGREQCPRCASRDTKFCYYNNYNTAQPRHFCRACRRYWTLGGSLRNVPVGGSTRKRPRPATRALTAAVASLAAATTATASPSSCGPFARFASPAAAPTPAAGPALNGGLLSSLLLGSAPLLEGRLGLDPAGGLGQPTGAVGDLAHHLGIGAGQLLWPIPTGLQGDRAEPTWKAGVGMFPPALWQEEELAAAAPPMDHAGGGLLLHQHQHHGAPPLLL</sequence>
<evidence type="ECO:0000256" key="4">
    <source>
        <dbReference type="ARBA" id="ARBA00023015"/>
    </source>
</evidence>
<evidence type="ECO:0000256" key="7">
    <source>
        <dbReference type="ARBA" id="ARBA00023242"/>
    </source>
</evidence>
<evidence type="ECO:0000313" key="12">
    <source>
        <dbReference type="EMBL" id="TVU49382.1"/>
    </source>
</evidence>
<evidence type="ECO:0000256" key="2">
    <source>
        <dbReference type="ARBA" id="ARBA00022771"/>
    </source>
</evidence>
<feature type="non-terminal residue" evidence="12">
    <location>
        <position position="1"/>
    </location>
</feature>
<evidence type="ECO:0000256" key="10">
    <source>
        <dbReference type="SAM" id="MobiDB-lite"/>
    </source>
</evidence>
<evidence type="ECO:0000256" key="8">
    <source>
        <dbReference type="PROSITE-ProRule" id="PRU00071"/>
    </source>
</evidence>
<keyword evidence="1 9" id="KW-0479">Metal-binding</keyword>
<keyword evidence="6 9" id="KW-0804">Transcription</keyword>
<reference evidence="12 13" key="1">
    <citation type="journal article" date="2019" name="Sci. Rep.">
        <title>A high-quality genome of Eragrostis curvula grass provides insights into Poaceae evolution and supports new strategies to enhance forage quality.</title>
        <authorList>
            <person name="Carballo J."/>
            <person name="Santos B.A.C.M."/>
            <person name="Zappacosta D."/>
            <person name="Garbus I."/>
            <person name="Selva J.P."/>
            <person name="Gallo C.A."/>
            <person name="Diaz A."/>
            <person name="Albertini E."/>
            <person name="Caccamo M."/>
            <person name="Echenique V."/>
        </authorList>
    </citation>
    <scope>NUCLEOTIDE SEQUENCE [LARGE SCALE GENOMIC DNA]</scope>
    <source>
        <strain evidence="13">cv. Victoria</strain>
        <tissue evidence="12">Leaf</tissue>
    </source>
</reference>
<proteinExistence type="predicted"/>
<evidence type="ECO:0000256" key="9">
    <source>
        <dbReference type="RuleBase" id="RU369094"/>
    </source>
</evidence>
<evidence type="ECO:0000256" key="3">
    <source>
        <dbReference type="ARBA" id="ARBA00022833"/>
    </source>
</evidence>
<keyword evidence="7 8" id="KW-0539">Nucleus</keyword>
<feature type="domain" description="Dof-type" evidence="11">
    <location>
        <begin position="43"/>
        <end position="97"/>
    </location>
</feature>
<dbReference type="InterPro" id="IPR045174">
    <property type="entry name" value="Dof"/>
</dbReference>
<dbReference type="AlphaFoldDB" id="A0A5J9WKZ6"/>